<reference evidence="2 3" key="1">
    <citation type="submission" date="2015-07" db="EMBL/GenBank/DDBJ databases">
        <title>High-quality genome of monoxenous trypanosomatid Leptomonas pyrrhocoris.</title>
        <authorList>
            <person name="Flegontov P."/>
            <person name="Butenko A."/>
            <person name="Firsov S."/>
            <person name="Vlcek C."/>
            <person name="Logacheva M.D."/>
            <person name="Field M."/>
            <person name="Filatov D."/>
            <person name="Flegontova O."/>
            <person name="Gerasimov E."/>
            <person name="Jackson A.P."/>
            <person name="Kelly S."/>
            <person name="Opperdoes F."/>
            <person name="O'Reilly A."/>
            <person name="Votypka J."/>
            <person name="Yurchenko V."/>
            <person name="Lukes J."/>
        </authorList>
    </citation>
    <scope>NUCLEOTIDE SEQUENCE [LARGE SCALE GENOMIC DNA]</scope>
    <source>
        <strain evidence="2">H10</strain>
    </source>
</reference>
<keyword evidence="3" id="KW-1185">Reference proteome</keyword>
<comment type="caution">
    <text evidence="2">The sequence shown here is derived from an EMBL/GenBank/DDBJ whole genome shotgun (WGS) entry which is preliminary data.</text>
</comment>
<dbReference type="OrthoDB" id="273763at2759"/>
<dbReference type="AlphaFoldDB" id="A0A0M9FSL6"/>
<dbReference type="RefSeq" id="XP_015653688.1">
    <property type="nucleotide sequence ID" value="XM_015807606.1"/>
</dbReference>
<feature type="region of interest" description="Disordered" evidence="1">
    <location>
        <begin position="254"/>
        <end position="279"/>
    </location>
</feature>
<protein>
    <submittedName>
        <fullName evidence="2">Uncharacterized protein</fullName>
    </submittedName>
</protein>
<proteinExistence type="predicted"/>
<dbReference type="EMBL" id="LGTL01000025">
    <property type="protein sequence ID" value="KPA75249.1"/>
    <property type="molecule type" value="Genomic_DNA"/>
</dbReference>
<evidence type="ECO:0000313" key="2">
    <source>
        <dbReference type="EMBL" id="KPA75250.1"/>
    </source>
</evidence>
<dbReference type="GeneID" id="26908839"/>
<dbReference type="Proteomes" id="UP000037923">
    <property type="component" value="Unassembled WGS sequence"/>
</dbReference>
<evidence type="ECO:0000313" key="3">
    <source>
        <dbReference type="Proteomes" id="UP000037923"/>
    </source>
</evidence>
<feature type="region of interest" description="Disordered" evidence="1">
    <location>
        <begin position="385"/>
        <end position="419"/>
    </location>
</feature>
<feature type="region of interest" description="Disordered" evidence="1">
    <location>
        <begin position="676"/>
        <end position="698"/>
    </location>
</feature>
<feature type="region of interest" description="Disordered" evidence="1">
    <location>
        <begin position="569"/>
        <end position="588"/>
    </location>
</feature>
<dbReference type="VEuPathDB" id="TriTrypDB:LpyrH10_25_0530"/>
<feature type="compositionally biased region" description="Low complexity" evidence="1">
    <location>
        <begin position="632"/>
        <end position="655"/>
    </location>
</feature>
<sequence length="760" mass="79727">MGAGSSAAKDSTETLPPACPVFYNFSPSTQHIPTSTLPTRDARGHVRRPAGGCAARIIALRHLPVVTPDARKEAKEFLAHGGTMKKAARGDEAALAKIKEMEEQARSVLRDPCLPPAVSSCFLINIAVDEQGRLAPLSTDGAAGLTDTMNMIDNCDSDNASECASTAVASQVHPVGRKGFNFDTANSGSNAQKPGMMGAGARRTSPPSDTRAAQEAIGNSNKKNNMASLPSPKSHRASATPSYDVTAVQRLAPQGTASGATRPTPSPPSGDPNLLPSIFVPPLVSTSDLDADGDDAELTALMNSSVRSLLIKGSRFRKGDGGESTPTPVTASLGEAATARLRRQHSRIKLLQVPNRTRWFLFNDSRTHEAQVTVMLCYTKQKDAADLPGKGSRRESPASVAALSPRNDVPASPSASPPGELKLMCVPTPLSHTATDPKELKKQLASMSSSSRSFVEIEPLSFSAFFAALPAPSGSSQRELLSKFEANVPGMAAVAVFVVLAPGATVFLAEGEATGYFVDTHMVPFNRSTSMAVLGRLLTPDLVRLARQKSEALRKDCHHHKLIFLSKQADPAPAGGATGPGNSISSPSLLIAKPAPAAEGRVVVPLEQPNRNTHPDHHQNNARQDTGGDRQSTASTASTTNTTSTTSANPSHPSAHAPKPLSRLSADATEAINAAGETAVQQQRISARSPSIPPARATTTEVNGGVVVGGSESPQARRKRIGPMLRNPSLEAAAVQLDDDAKEQSFHRDLPAANSFAISF</sequence>
<feature type="compositionally biased region" description="Polar residues" evidence="1">
    <location>
        <begin position="217"/>
        <end position="228"/>
    </location>
</feature>
<name>A0A0M9FSL6_LEPPY</name>
<evidence type="ECO:0000256" key="1">
    <source>
        <dbReference type="SAM" id="MobiDB-lite"/>
    </source>
</evidence>
<accession>A0A0M9FSL6</accession>
<organism evidence="2 3">
    <name type="scientific">Leptomonas pyrrhocoris</name>
    <name type="common">Firebug parasite</name>
    <dbReference type="NCBI Taxonomy" id="157538"/>
    <lineage>
        <taxon>Eukaryota</taxon>
        <taxon>Discoba</taxon>
        <taxon>Euglenozoa</taxon>
        <taxon>Kinetoplastea</taxon>
        <taxon>Metakinetoplastina</taxon>
        <taxon>Trypanosomatida</taxon>
        <taxon>Trypanosomatidae</taxon>
        <taxon>Leishmaniinae</taxon>
        <taxon>Leptomonas</taxon>
    </lineage>
</organism>
<feature type="compositionally biased region" description="Polar residues" evidence="1">
    <location>
        <begin position="183"/>
        <end position="192"/>
    </location>
</feature>
<dbReference type="RefSeq" id="XP_015653689.1">
    <property type="nucleotide sequence ID" value="XM_015807607.1"/>
</dbReference>
<gene>
    <name evidence="2" type="ORF">ABB37_08555</name>
</gene>
<dbReference type="OMA" id="PPCPLFY"/>
<dbReference type="EMBL" id="LGTL01000025">
    <property type="protein sequence ID" value="KPA75250.1"/>
    <property type="molecule type" value="Genomic_DNA"/>
</dbReference>
<feature type="region of interest" description="Disordered" evidence="1">
    <location>
        <begin position="608"/>
        <end position="661"/>
    </location>
</feature>
<feature type="region of interest" description="Disordered" evidence="1">
    <location>
        <begin position="179"/>
        <end position="242"/>
    </location>
</feature>
<feature type="compositionally biased region" description="Polar residues" evidence="1">
    <location>
        <begin position="679"/>
        <end position="689"/>
    </location>
</feature>